<dbReference type="AlphaFoldDB" id="A0A3P5ZKM8"/>
<protein>
    <submittedName>
        <fullName evidence="1">Uncharacterized protein</fullName>
    </submittedName>
</protein>
<proteinExistence type="predicted"/>
<sequence>MSTILIYVVGQVVQLGEFEIFLCSGKPRILIIFHRNHIMSDPPNIFVYRFISFCRFANYSFER</sequence>
<feature type="non-terminal residue" evidence="2">
    <location>
        <position position="63"/>
    </location>
</feature>
<evidence type="ECO:0000313" key="1">
    <source>
        <dbReference type="EMBL" id="CAG7885886.1"/>
    </source>
</evidence>
<dbReference type="EMBL" id="LR031571">
    <property type="protein sequence ID" value="VDC76124.1"/>
    <property type="molecule type" value="Genomic_DNA"/>
</dbReference>
<dbReference type="EMBL" id="LS974619">
    <property type="protein sequence ID" value="CAG7885886.1"/>
    <property type="molecule type" value="Genomic_DNA"/>
</dbReference>
<evidence type="ECO:0000313" key="2">
    <source>
        <dbReference type="EMBL" id="VDC76124.1"/>
    </source>
</evidence>
<gene>
    <name evidence="2" type="ORF">BRAA01T02626Z</name>
    <name evidence="1" type="ORF">BRAPAZ1V2_A03P72290.2</name>
</gene>
<dbReference type="Proteomes" id="UP000694005">
    <property type="component" value="Chromosome A03"/>
</dbReference>
<reference evidence="2" key="1">
    <citation type="submission" date="2018-11" db="EMBL/GenBank/DDBJ databases">
        <authorList>
            <consortium name="Genoscope - CEA"/>
            <person name="William W."/>
        </authorList>
    </citation>
    <scope>NUCLEOTIDE SEQUENCE</scope>
</reference>
<organism evidence="2">
    <name type="scientific">Brassica campestris</name>
    <name type="common">Field mustard</name>
    <dbReference type="NCBI Taxonomy" id="3711"/>
    <lineage>
        <taxon>Eukaryota</taxon>
        <taxon>Viridiplantae</taxon>
        <taxon>Streptophyta</taxon>
        <taxon>Embryophyta</taxon>
        <taxon>Tracheophyta</taxon>
        <taxon>Spermatophyta</taxon>
        <taxon>Magnoliopsida</taxon>
        <taxon>eudicotyledons</taxon>
        <taxon>Gunneridae</taxon>
        <taxon>Pentapetalae</taxon>
        <taxon>rosids</taxon>
        <taxon>malvids</taxon>
        <taxon>Brassicales</taxon>
        <taxon>Brassicaceae</taxon>
        <taxon>Brassiceae</taxon>
        <taxon>Brassica</taxon>
    </lineage>
</organism>
<dbReference type="Gramene" id="A03p72290.2_BraZ1">
    <property type="protein sequence ID" value="A03p72290.2_BraZ1.CDS"/>
    <property type="gene ID" value="A03g72290.2_BraZ1"/>
</dbReference>
<accession>A0A3P5ZKM8</accession>
<name>A0A3P5ZKM8_BRACM</name>